<reference evidence="3 4" key="2">
    <citation type="submission" date="2025-05" db="UniProtKB">
        <authorList>
            <consortium name="RefSeq"/>
        </authorList>
    </citation>
    <scope>IDENTIFICATION</scope>
    <source>
        <tissue evidence="3 4">Leaf</tissue>
    </source>
</reference>
<dbReference type="RefSeq" id="XP_056684074.1">
    <property type="nucleotide sequence ID" value="XM_056828096.1"/>
</dbReference>
<keyword evidence="2" id="KW-1185">Reference proteome</keyword>
<dbReference type="RefSeq" id="XP_056684073.1">
    <property type="nucleotide sequence ID" value="XM_056828095.1"/>
</dbReference>
<feature type="compositionally biased region" description="Acidic residues" evidence="1">
    <location>
        <begin position="110"/>
        <end position="122"/>
    </location>
</feature>
<evidence type="ECO:0000313" key="6">
    <source>
        <dbReference type="RefSeq" id="XP_056684074.1"/>
    </source>
</evidence>
<dbReference type="GeneID" id="110790287"/>
<evidence type="ECO:0000313" key="4">
    <source>
        <dbReference type="RefSeq" id="XP_056684072.1"/>
    </source>
</evidence>
<sequence>MVPKADDSELDEMTFQVLGEQCDISSDEGVDESGDDLADESGDDLADESGDGYRNVDEEDAEDECGYESYDYDSGDDYDEALDVGEDLNEEVFMGNDDDLKEDNDVDAENQAENDVDGEENDSSVGEGVGNAVGEGSGLKGNISGVYTTPTRRREGPALASPVVGMSFPSWEGMNNYYRLYGEQQGLGVVCVGGRSCPKLKQENGKSNSLKTYVWRCECYGRTTYRRMVNGKKVSVALDPLVKKKFKKYNCPTMLYVVSKHLNSTQRRRQRNAISGLKVC</sequence>
<evidence type="ECO:0000313" key="9">
    <source>
        <dbReference type="RefSeq" id="XP_056684077.1"/>
    </source>
</evidence>
<organism evidence="2 6">
    <name type="scientific">Spinacia oleracea</name>
    <name type="common">Spinach</name>
    <dbReference type="NCBI Taxonomy" id="3562"/>
    <lineage>
        <taxon>Eukaryota</taxon>
        <taxon>Viridiplantae</taxon>
        <taxon>Streptophyta</taxon>
        <taxon>Embryophyta</taxon>
        <taxon>Tracheophyta</taxon>
        <taxon>Spermatophyta</taxon>
        <taxon>Magnoliopsida</taxon>
        <taxon>eudicotyledons</taxon>
        <taxon>Gunneridae</taxon>
        <taxon>Pentapetalae</taxon>
        <taxon>Caryophyllales</taxon>
        <taxon>Chenopodiaceae</taxon>
        <taxon>Chenopodioideae</taxon>
        <taxon>Anserineae</taxon>
        <taxon>Spinacia</taxon>
    </lineage>
</organism>
<dbReference type="Proteomes" id="UP000813463">
    <property type="component" value="Chromosome 5"/>
</dbReference>
<feature type="compositionally biased region" description="Gly residues" evidence="1">
    <location>
        <begin position="127"/>
        <end position="139"/>
    </location>
</feature>
<accession>A0ABM3QL40</accession>
<evidence type="ECO:0000313" key="3">
    <source>
        <dbReference type="RefSeq" id="XP_056684071.1"/>
    </source>
</evidence>
<dbReference type="PANTHER" id="PTHR47718:SF13">
    <property type="entry name" value="OS09G0290500 PROTEIN"/>
    <property type="match status" value="1"/>
</dbReference>
<dbReference type="PANTHER" id="PTHR47718">
    <property type="entry name" value="OS01G0519700 PROTEIN"/>
    <property type="match status" value="1"/>
</dbReference>
<evidence type="ECO:0000313" key="7">
    <source>
        <dbReference type="RefSeq" id="XP_056684075.1"/>
    </source>
</evidence>
<dbReference type="RefSeq" id="XP_056684072.1">
    <property type="nucleotide sequence ID" value="XM_056828094.1"/>
</dbReference>
<evidence type="ECO:0008006" key="10">
    <source>
        <dbReference type="Google" id="ProtNLM"/>
    </source>
</evidence>
<gene>
    <name evidence="3 4 5 6 7 8 9" type="primary">LOC110790287</name>
</gene>
<evidence type="ECO:0000256" key="1">
    <source>
        <dbReference type="SAM" id="MobiDB-lite"/>
    </source>
</evidence>
<dbReference type="RefSeq" id="XP_056684071.1">
    <property type="nucleotide sequence ID" value="XM_056828093.1"/>
</dbReference>
<feature type="region of interest" description="Disordered" evidence="1">
    <location>
        <begin position="110"/>
        <end position="154"/>
    </location>
</feature>
<feature type="region of interest" description="Disordered" evidence="1">
    <location>
        <begin position="23"/>
        <end position="80"/>
    </location>
</feature>
<reference evidence="2" key="1">
    <citation type="journal article" date="2021" name="Nat. Commun.">
        <title>Genomic analyses provide insights into spinach domestication and the genetic basis of agronomic traits.</title>
        <authorList>
            <person name="Cai X."/>
            <person name="Sun X."/>
            <person name="Xu C."/>
            <person name="Sun H."/>
            <person name="Wang X."/>
            <person name="Ge C."/>
            <person name="Zhang Z."/>
            <person name="Wang Q."/>
            <person name="Fei Z."/>
            <person name="Jiao C."/>
            <person name="Wang Q."/>
        </authorList>
    </citation>
    <scope>NUCLEOTIDE SEQUENCE [LARGE SCALE GENOMIC DNA]</scope>
    <source>
        <strain evidence="2">cv. Varoflay</strain>
    </source>
</reference>
<dbReference type="RefSeq" id="XP_056684077.1">
    <property type="nucleotide sequence ID" value="XM_056828099.1"/>
</dbReference>
<feature type="compositionally biased region" description="Acidic residues" evidence="1">
    <location>
        <begin position="25"/>
        <end position="50"/>
    </location>
</feature>
<evidence type="ECO:0000313" key="2">
    <source>
        <dbReference type="Proteomes" id="UP000813463"/>
    </source>
</evidence>
<protein>
    <recommendedName>
        <fullName evidence="10">FAR1 domain-containing protein</fullName>
    </recommendedName>
</protein>
<evidence type="ECO:0000313" key="5">
    <source>
        <dbReference type="RefSeq" id="XP_056684073.1"/>
    </source>
</evidence>
<proteinExistence type="predicted"/>
<dbReference type="RefSeq" id="XP_056684075.1">
    <property type="nucleotide sequence ID" value="XM_056828097.1"/>
</dbReference>
<dbReference type="RefSeq" id="XP_056684076.1">
    <property type="nucleotide sequence ID" value="XM_056828098.1"/>
</dbReference>
<evidence type="ECO:0000313" key="8">
    <source>
        <dbReference type="RefSeq" id="XP_056684076.1"/>
    </source>
</evidence>
<feature type="compositionally biased region" description="Acidic residues" evidence="1">
    <location>
        <begin position="57"/>
        <end position="80"/>
    </location>
</feature>
<name>A0ABM3QL40_SPIOL</name>